<accession>A0A0R2L190</accession>
<dbReference type="STRING" id="449659.IV66_GL001021"/>
<comment type="caution">
    <text evidence="7">The sequence shown here is derived from an EMBL/GenBank/DDBJ whole genome shotgun (WGS) entry which is preliminary data.</text>
</comment>
<dbReference type="InterPro" id="IPR018385">
    <property type="entry name" value="C4_dicarb_anaerob_car-like"/>
</dbReference>
<dbReference type="AlphaFoldDB" id="A0A0R2L190"/>
<feature type="transmembrane region" description="Helical" evidence="6">
    <location>
        <begin position="404"/>
        <end position="428"/>
    </location>
</feature>
<dbReference type="Pfam" id="PF03606">
    <property type="entry name" value="DcuC"/>
    <property type="match status" value="1"/>
</dbReference>
<proteinExistence type="predicted"/>
<dbReference type="PATRIC" id="fig|449659.4.peg.1028"/>
<name>A0A0R2L190_9LACO</name>
<keyword evidence="5 6" id="KW-0472">Membrane</keyword>
<evidence type="ECO:0000313" key="7">
    <source>
        <dbReference type="EMBL" id="KRN95577.1"/>
    </source>
</evidence>
<sequence>MQHKNKKRHFSMPTAFTILFLLIVVIAILTWIIPAGKYDVDQAGEVIRNSYHGVSSKPQGLWDILMAPVIGMVGNAQTDGAISISLFILVIGGFLGVVNQTNALNDGIKVLVNKYSKQKKMLIPLLTLLFAIGGSTFGMSEETMAFYPLLIPIMQAMGLDALVAVAIPLVGTQIGNLASTVNPFATGVASQTLHISMGDGLISRLILLVLTLALSVWYIYHYASKIEKDPTRSLLYTNKNSAQITDEKTSSKEVPTLTKGQKHVLWIFGLTFMIMIVGLVPWQTIDPNWTFFETFLKWLRNVPFLGTLFGKNMVAFGSWYFNEITMLFFGMSILIKFVYHMPEEKFVAYFMDGVKDFASVAIVVALARGLQVVMDAGMITDTVLHWGELVLQGSSKIMFTLVTYVFYLPMTFLIPSTSGLAAATMGIIGPMGHFAGVDPNIVVSIYQAASGLINMLTPTSAVVVGAMQIAHINISTWWKWVWKLALGLLVLSCAYFVLLAVL</sequence>
<evidence type="ECO:0000256" key="6">
    <source>
        <dbReference type="SAM" id="Phobius"/>
    </source>
</evidence>
<dbReference type="OrthoDB" id="255482at2"/>
<feature type="transmembrane region" description="Helical" evidence="6">
    <location>
        <begin position="319"/>
        <end position="339"/>
    </location>
</feature>
<evidence type="ECO:0000256" key="5">
    <source>
        <dbReference type="ARBA" id="ARBA00023136"/>
    </source>
</evidence>
<dbReference type="GO" id="GO:0005886">
    <property type="term" value="C:plasma membrane"/>
    <property type="evidence" value="ECO:0007669"/>
    <property type="project" value="UniProtKB-SubCell"/>
</dbReference>
<dbReference type="RefSeq" id="WP_017868462.1">
    <property type="nucleotide sequence ID" value="NZ_BJYB01000008.1"/>
</dbReference>
<feature type="transmembrane region" description="Helical" evidence="6">
    <location>
        <begin position="121"/>
        <end position="139"/>
    </location>
</feature>
<evidence type="ECO:0000256" key="4">
    <source>
        <dbReference type="ARBA" id="ARBA00022989"/>
    </source>
</evidence>
<feature type="transmembrane region" description="Helical" evidence="6">
    <location>
        <begin position="448"/>
        <end position="469"/>
    </location>
</feature>
<evidence type="ECO:0000256" key="1">
    <source>
        <dbReference type="ARBA" id="ARBA00004651"/>
    </source>
</evidence>
<dbReference type="Proteomes" id="UP000051886">
    <property type="component" value="Unassembled WGS sequence"/>
</dbReference>
<feature type="transmembrane region" description="Helical" evidence="6">
    <location>
        <begin position="12"/>
        <end position="33"/>
    </location>
</feature>
<protein>
    <submittedName>
        <fullName evidence="7">C4-dicarboxylate anaerobic carrier-like protein</fullName>
    </submittedName>
</protein>
<organism evidence="7 8">
    <name type="scientific">Ligilactobacillus pobuzihii</name>
    <dbReference type="NCBI Taxonomy" id="449659"/>
    <lineage>
        <taxon>Bacteria</taxon>
        <taxon>Bacillati</taxon>
        <taxon>Bacillota</taxon>
        <taxon>Bacilli</taxon>
        <taxon>Lactobacillales</taxon>
        <taxon>Lactobacillaceae</taxon>
        <taxon>Ligilactobacillus</taxon>
    </lineage>
</organism>
<feature type="transmembrane region" description="Helical" evidence="6">
    <location>
        <begin position="481"/>
        <end position="501"/>
    </location>
</feature>
<dbReference type="InterPro" id="IPR051679">
    <property type="entry name" value="DASS-Related_Transporters"/>
</dbReference>
<evidence type="ECO:0000313" key="8">
    <source>
        <dbReference type="Proteomes" id="UP000051886"/>
    </source>
</evidence>
<gene>
    <name evidence="7" type="ORF">IV66_GL001021</name>
</gene>
<keyword evidence="2" id="KW-1003">Cell membrane</keyword>
<evidence type="ECO:0000256" key="3">
    <source>
        <dbReference type="ARBA" id="ARBA00022692"/>
    </source>
</evidence>
<reference evidence="7 8" key="1">
    <citation type="journal article" date="2015" name="Genome Announc.">
        <title>Expanding the biotechnology potential of lactobacilli through comparative genomics of 213 strains and associated genera.</title>
        <authorList>
            <person name="Sun Z."/>
            <person name="Harris H.M."/>
            <person name="McCann A."/>
            <person name="Guo C."/>
            <person name="Argimon S."/>
            <person name="Zhang W."/>
            <person name="Yang X."/>
            <person name="Jeffery I.B."/>
            <person name="Cooney J.C."/>
            <person name="Kagawa T.F."/>
            <person name="Liu W."/>
            <person name="Song Y."/>
            <person name="Salvetti E."/>
            <person name="Wrobel A."/>
            <person name="Rasinkangas P."/>
            <person name="Parkhill J."/>
            <person name="Rea M.C."/>
            <person name="O'Sullivan O."/>
            <person name="Ritari J."/>
            <person name="Douillard F.P."/>
            <person name="Paul Ross R."/>
            <person name="Yang R."/>
            <person name="Briner A.E."/>
            <person name="Felis G.E."/>
            <person name="de Vos W.M."/>
            <person name="Barrangou R."/>
            <person name="Klaenhammer T.R."/>
            <person name="Caufield P.W."/>
            <person name="Cui Y."/>
            <person name="Zhang H."/>
            <person name="O'Toole P.W."/>
        </authorList>
    </citation>
    <scope>NUCLEOTIDE SEQUENCE [LARGE SCALE GENOMIC DNA]</scope>
    <source>
        <strain evidence="7 8">NBRC 103219</strain>
    </source>
</reference>
<feature type="transmembrane region" description="Helical" evidence="6">
    <location>
        <begin position="81"/>
        <end position="100"/>
    </location>
</feature>
<evidence type="ECO:0000256" key="2">
    <source>
        <dbReference type="ARBA" id="ARBA00022475"/>
    </source>
</evidence>
<dbReference type="PANTHER" id="PTHR43652">
    <property type="entry name" value="BASIC AMINO ACID ANTIPORTER YFCC-RELATED"/>
    <property type="match status" value="1"/>
</dbReference>
<keyword evidence="8" id="KW-1185">Reference proteome</keyword>
<dbReference type="PANTHER" id="PTHR43652:SF6">
    <property type="entry name" value="ARGININE REPRESSOR"/>
    <property type="match status" value="1"/>
</dbReference>
<dbReference type="EMBL" id="JQCN01000070">
    <property type="protein sequence ID" value="KRN95577.1"/>
    <property type="molecule type" value="Genomic_DNA"/>
</dbReference>
<feature type="transmembrane region" description="Helical" evidence="6">
    <location>
        <begin position="264"/>
        <end position="282"/>
    </location>
</feature>
<comment type="subcellular location">
    <subcellularLocation>
        <location evidence="1">Cell membrane</location>
        <topology evidence="1">Multi-pass membrane protein</topology>
    </subcellularLocation>
</comment>
<keyword evidence="3 6" id="KW-0812">Transmembrane</keyword>
<keyword evidence="4 6" id="KW-1133">Transmembrane helix</keyword>
<feature type="transmembrane region" description="Helical" evidence="6">
    <location>
        <begin position="201"/>
        <end position="220"/>
    </location>
</feature>